<reference evidence="3 4" key="1">
    <citation type="journal article" date="2011" name="J. Bacteriol.">
        <title>Genome sequence of 'Pedosphaera parvula' Ellin514, an aerobic Verrucomicrobial isolate from pasture soil.</title>
        <authorList>
            <person name="Kant R."/>
            <person name="van Passel M.W."/>
            <person name="Sangwan P."/>
            <person name="Palva A."/>
            <person name="Lucas S."/>
            <person name="Copeland A."/>
            <person name="Lapidus A."/>
            <person name="Glavina Del Rio T."/>
            <person name="Dalin E."/>
            <person name="Tice H."/>
            <person name="Bruce D."/>
            <person name="Goodwin L."/>
            <person name="Pitluck S."/>
            <person name="Chertkov O."/>
            <person name="Larimer F.W."/>
            <person name="Land M.L."/>
            <person name="Hauser L."/>
            <person name="Brettin T.S."/>
            <person name="Detter J.C."/>
            <person name="Han S."/>
            <person name="de Vos W.M."/>
            <person name="Janssen P.H."/>
            <person name="Smidt H."/>
        </authorList>
    </citation>
    <scope>NUCLEOTIDE SEQUENCE [LARGE SCALE GENOMIC DNA]</scope>
    <source>
        <strain evidence="3 4">Ellin514</strain>
    </source>
</reference>
<dbReference type="Proteomes" id="UP000003688">
    <property type="component" value="Unassembled WGS sequence"/>
</dbReference>
<organism evidence="3 4">
    <name type="scientific">Pedosphaera parvula (strain Ellin514)</name>
    <dbReference type="NCBI Taxonomy" id="320771"/>
    <lineage>
        <taxon>Bacteria</taxon>
        <taxon>Pseudomonadati</taxon>
        <taxon>Verrucomicrobiota</taxon>
        <taxon>Pedosphaerae</taxon>
        <taxon>Pedosphaerales</taxon>
        <taxon>Pedosphaeraceae</taxon>
        <taxon>Pedosphaera</taxon>
    </lineage>
</organism>
<dbReference type="EMBL" id="ABOX02000003">
    <property type="protein sequence ID" value="EEF62841.1"/>
    <property type="molecule type" value="Genomic_DNA"/>
</dbReference>
<keyword evidence="2" id="KW-0732">Signal</keyword>
<keyword evidence="4" id="KW-1185">Reference proteome</keyword>
<sequence precursor="true">MIKSLSKITIMGILSAVVLGVPVTVSAQSTNKTASAPAAAPEAKSKPISFHSKVASVDKSAKTVTLDDKNKRTFQVTSETKILKDEKPATLDDVTAGENISGSYKKGEDGKLTLRSLYIGGKSGGSSKKKEKTDSTPK</sequence>
<feature type="compositionally biased region" description="Low complexity" evidence="1">
    <location>
        <begin position="32"/>
        <end position="49"/>
    </location>
</feature>
<evidence type="ECO:0000256" key="1">
    <source>
        <dbReference type="SAM" id="MobiDB-lite"/>
    </source>
</evidence>
<dbReference type="RefSeq" id="WP_007413154.1">
    <property type="nucleotide sequence ID" value="NZ_ABOX02000003.1"/>
</dbReference>
<dbReference type="STRING" id="320771.Cflav_PD5476"/>
<feature type="signal peptide" evidence="2">
    <location>
        <begin position="1"/>
        <end position="27"/>
    </location>
</feature>
<feature type="region of interest" description="Disordered" evidence="1">
    <location>
        <begin position="117"/>
        <end position="138"/>
    </location>
</feature>
<dbReference type="AlphaFoldDB" id="B9XBF6"/>
<protein>
    <recommendedName>
        <fullName evidence="5">DUF5666 domain-containing protein</fullName>
    </recommendedName>
</protein>
<proteinExistence type="predicted"/>
<name>B9XBF6_PEDPL</name>
<feature type="region of interest" description="Disordered" evidence="1">
    <location>
        <begin position="30"/>
        <end position="50"/>
    </location>
</feature>
<comment type="caution">
    <text evidence="3">The sequence shown here is derived from an EMBL/GenBank/DDBJ whole genome shotgun (WGS) entry which is preliminary data.</text>
</comment>
<gene>
    <name evidence="3" type="ORF">Cflav_PD5476</name>
</gene>
<evidence type="ECO:0000256" key="2">
    <source>
        <dbReference type="SAM" id="SignalP"/>
    </source>
</evidence>
<accession>B9XBF6</accession>
<feature type="chain" id="PRO_5002893119" description="DUF5666 domain-containing protein" evidence="2">
    <location>
        <begin position="28"/>
        <end position="138"/>
    </location>
</feature>
<evidence type="ECO:0008006" key="5">
    <source>
        <dbReference type="Google" id="ProtNLM"/>
    </source>
</evidence>
<evidence type="ECO:0000313" key="4">
    <source>
        <dbReference type="Proteomes" id="UP000003688"/>
    </source>
</evidence>
<evidence type="ECO:0000313" key="3">
    <source>
        <dbReference type="EMBL" id="EEF62841.1"/>
    </source>
</evidence>